<accession>A0A484AL69</accession>
<evidence type="ECO:0000313" key="1">
    <source>
        <dbReference type="EMBL" id="TDG38157.1"/>
    </source>
</evidence>
<dbReference type="PANTHER" id="PTHR34072:SF58">
    <property type="entry name" value="DNA (CYTOSINE-5-)-METHYLTRANSFERASE"/>
    <property type="match status" value="1"/>
</dbReference>
<gene>
    <name evidence="1" type="ORF">AWZ03_015421</name>
</gene>
<dbReference type="AlphaFoldDB" id="A0A484AL69"/>
<dbReference type="Proteomes" id="UP000295192">
    <property type="component" value="Unassembled WGS sequence"/>
</dbReference>
<comment type="caution">
    <text evidence="1">The sequence shown here is derived from an EMBL/GenBank/DDBJ whole genome shotgun (WGS) entry which is preliminary data.</text>
</comment>
<reference evidence="1 2" key="1">
    <citation type="journal article" date="2019" name="J. Hered.">
        <title>An Improved Genome Assembly for Drosophila navojoa, the Basal Species in the mojavensis Cluster.</title>
        <authorList>
            <person name="Vanderlinde T."/>
            <person name="Dupim E.G."/>
            <person name="Nazario-Yepiz N.O."/>
            <person name="Carvalho A.B."/>
        </authorList>
    </citation>
    <scope>NUCLEOTIDE SEQUENCE [LARGE SCALE GENOMIC DNA]</scope>
    <source>
        <strain evidence="1">Navoj_Jal97</strain>
        <tissue evidence="1">Whole organism</tissue>
    </source>
</reference>
<proteinExistence type="predicted"/>
<dbReference type="PANTHER" id="PTHR34072">
    <property type="entry name" value="ENZYMATIC POLYPROTEIN-RELATED"/>
    <property type="match status" value="1"/>
</dbReference>
<dbReference type="EMBL" id="LSRL02009753">
    <property type="protein sequence ID" value="TDG38157.1"/>
    <property type="molecule type" value="Genomic_DNA"/>
</dbReference>
<evidence type="ECO:0008006" key="3">
    <source>
        <dbReference type="Google" id="ProtNLM"/>
    </source>
</evidence>
<organism evidence="1 2">
    <name type="scientific">Drosophila navojoa</name>
    <name type="common">Fruit fly</name>
    <dbReference type="NCBI Taxonomy" id="7232"/>
    <lineage>
        <taxon>Eukaryota</taxon>
        <taxon>Metazoa</taxon>
        <taxon>Ecdysozoa</taxon>
        <taxon>Arthropoda</taxon>
        <taxon>Hexapoda</taxon>
        <taxon>Insecta</taxon>
        <taxon>Pterygota</taxon>
        <taxon>Neoptera</taxon>
        <taxon>Endopterygota</taxon>
        <taxon>Diptera</taxon>
        <taxon>Brachycera</taxon>
        <taxon>Muscomorpha</taxon>
        <taxon>Ephydroidea</taxon>
        <taxon>Drosophilidae</taxon>
        <taxon>Drosophila</taxon>
    </lineage>
</organism>
<name>A0A484AL69_DRONA</name>
<protein>
    <recommendedName>
        <fullName evidence="3">Reverse transcriptase RNase H-like domain-containing protein</fullName>
    </recommendedName>
</protein>
<evidence type="ECO:0000313" key="2">
    <source>
        <dbReference type="Proteomes" id="UP000295192"/>
    </source>
</evidence>
<sequence length="91" mass="10464">MALKLLNSIESPTGRIARWPLELQQYDFEIRYKKGQQNVVADALSRQPLGKEACRLVQSKEMPAETGCRWLTKLRQDIRKAPRECGCKSCK</sequence>
<keyword evidence="2" id="KW-1185">Reference proteome</keyword>